<feature type="transmembrane region" description="Helical" evidence="13">
    <location>
        <begin position="49"/>
        <end position="68"/>
    </location>
</feature>
<dbReference type="SUPFAM" id="SSF47384">
    <property type="entry name" value="Homodimeric domain of signal transducing histidine kinase"/>
    <property type="match status" value="1"/>
</dbReference>
<dbReference type="FunFam" id="3.30.565.10:FF:000013">
    <property type="entry name" value="Two-component sensor histidine kinase"/>
    <property type="match status" value="1"/>
</dbReference>
<keyword evidence="4" id="KW-0597">Phosphoprotein</keyword>
<dbReference type="InterPro" id="IPR050351">
    <property type="entry name" value="BphY/WalK/GraS-like"/>
</dbReference>
<keyword evidence="16" id="KW-1185">Reference proteome</keyword>
<feature type="transmembrane region" description="Helical" evidence="13">
    <location>
        <begin position="316"/>
        <end position="335"/>
    </location>
</feature>
<dbReference type="PRINTS" id="PR00344">
    <property type="entry name" value="BCTRLSENSOR"/>
</dbReference>
<dbReference type="AlphaFoldDB" id="A0A4Y8M606"/>
<dbReference type="Pfam" id="PF00512">
    <property type="entry name" value="HisKA"/>
    <property type="match status" value="1"/>
</dbReference>
<sequence length="742" mass="83832">MTYYNESVDELSMHRYNDVRILNASGRFRVGGGERIVESRKAVKSLRYWFRRGSAIIALLVLFAVAAGCKDANGENKPIPKAEQGVIDLREWSWDEKGIVPLDGQWNFVWLTPSDDGNEISNLEISTLEVPGTWGKLRTGHGTQLDDQGYGIYRLTILHQPQRDMMAIRLPNISTAYELSIDGKVVLSRGHVDVSDNKTVPYQMPATVYFTAQNTQTELKLTVANYDHRFGGIRTAIVIGNTDHIQNLQIRNAAQELIILGCLIMIGFYHLGLYILRRKEAANMMFAMLCLFVGIRMGVIGEGFIVQWLKFLNWEMAIRLEYIAFVMSGWAGFAYFQSMYPREIKRIWFKVSNGIAALLILCVLTVKPLLFTSWILAFQLYILLFSVRILVGLVVSAHRKREGARLALIGVAGLILTIVNDMLFYNGWWRSIDLVPFGLLFLIVMNSFIISLRFSLTYEKAERMSAELIEWNNSLEERIAERTDELQRSYSTLADAKSELERMEHSRAQLVSNISHDLRTPITLLQGYLEALRDNVISDPAQRDNTIGLMLTKVEGLNSLIQDLFDLSVLEARKVELSLEDIPLTGWKERLTEQYSLEIQGKGIVFDCMLTSDSDPCATVAIDIRRMDRVFANLIYNAIRYTPEGGSIMITINTQPKDRTVEVLVADSGAGIEPDDLPYLFDRFYKKDKSRHSSSGGSGLGLSIAKEIVELHNGQISVYNSPEGGSVFRIILPASNEKRKSS</sequence>
<dbReference type="InterPro" id="IPR036890">
    <property type="entry name" value="HATPase_C_sf"/>
</dbReference>
<comment type="caution">
    <text evidence="15">The sequence shown here is derived from an EMBL/GenBank/DDBJ whole genome shotgun (WGS) entry which is preliminary data.</text>
</comment>
<feature type="transmembrane region" description="Helical" evidence="13">
    <location>
        <begin position="372"/>
        <end position="394"/>
    </location>
</feature>
<protein>
    <recommendedName>
        <fullName evidence="3">histidine kinase</fullName>
        <ecNumber evidence="3">2.7.13.3</ecNumber>
    </recommendedName>
</protein>
<keyword evidence="12 13" id="KW-0472">Membrane</keyword>
<keyword evidence="7" id="KW-0547">Nucleotide-binding</keyword>
<dbReference type="InterPro" id="IPR005467">
    <property type="entry name" value="His_kinase_dom"/>
</dbReference>
<dbReference type="GO" id="GO:0005524">
    <property type="term" value="F:ATP binding"/>
    <property type="evidence" value="ECO:0007669"/>
    <property type="project" value="UniProtKB-KW"/>
</dbReference>
<evidence type="ECO:0000256" key="5">
    <source>
        <dbReference type="ARBA" id="ARBA00022679"/>
    </source>
</evidence>
<dbReference type="EC" id="2.7.13.3" evidence="3"/>
<dbReference type="InterPro" id="IPR008979">
    <property type="entry name" value="Galactose-bd-like_sf"/>
</dbReference>
<evidence type="ECO:0000256" key="3">
    <source>
        <dbReference type="ARBA" id="ARBA00012438"/>
    </source>
</evidence>
<evidence type="ECO:0000256" key="12">
    <source>
        <dbReference type="ARBA" id="ARBA00023136"/>
    </source>
</evidence>
<dbReference type="InterPro" id="IPR003594">
    <property type="entry name" value="HATPase_dom"/>
</dbReference>
<dbReference type="Gene3D" id="1.10.287.130">
    <property type="match status" value="1"/>
</dbReference>
<dbReference type="InterPro" id="IPR004358">
    <property type="entry name" value="Sig_transdc_His_kin-like_C"/>
</dbReference>
<dbReference type="GO" id="GO:0005886">
    <property type="term" value="C:plasma membrane"/>
    <property type="evidence" value="ECO:0007669"/>
    <property type="project" value="TreeGrafter"/>
</dbReference>
<keyword evidence="6 13" id="KW-0812">Transmembrane</keyword>
<dbReference type="PANTHER" id="PTHR45453">
    <property type="entry name" value="PHOSPHATE REGULON SENSOR PROTEIN PHOR"/>
    <property type="match status" value="1"/>
</dbReference>
<comment type="catalytic activity">
    <reaction evidence="1">
        <text>ATP + protein L-histidine = ADP + protein N-phospho-L-histidine.</text>
        <dbReference type="EC" id="2.7.13.3"/>
    </reaction>
</comment>
<dbReference type="InterPro" id="IPR003661">
    <property type="entry name" value="HisK_dim/P_dom"/>
</dbReference>
<dbReference type="EMBL" id="SOMN01000003">
    <property type="protein sequence ID" value="TFE30076.1"/>
    <property type="molecule type" value="Genomic_DNA"/>
</dbReference>
<dbReference type="GO" id="GO:0000155">
    <property type="term" value="F:phosphorelay sensor kinase activity"/>
    <property type="evidence" value="ECO:0007669"/>
    <property type="project" value="InterPro"/>
</dbReference>
<gene>
    <name evidence="15" type="ORF">E2980_04800</name>
</gene>
<keyword evidence="9" id="KW-0067">ATP-binding</keyword>
<evidence type="ECO:0000256" key="8">
    <source>
        <dbReference type="ARBA" id="ARBA00022777"/>
    </source>
</evidence>
<dbReference type="SMART" id="SM00387">
    <property type="entry name" value="HATPase_c"/>
    <property type="match status" value="1"/>
</dbReference>
<evidence type="ECO:0000313" key="15">
    <source>
        <dbReference type="EMBL" id="TFE30076.1"/>
    </source>
</evidence>
<dbReference type="InterPro" id="IPR011623">
    <property type="entry name" value="7TMR_DISM_rcpt_extracell_dom1"/>
</dbReference>
<organism evidence="15 16">
    <name type="scientific">Cohnella luojiensis</name>
    <dbReference type="NCBI Taxonomy" id="652876"/>
    <lineage>
        <taxon>Bacteria</taxon>
        <taxon>Bacillati</taxon>
        <taxon>Bacillota</taxon>
        <taxon>Bacilli</taxon>
        <taxon>Bacillales</taxon>
        <taxon>Paenibacillaceae</taxon>
        <taxon>Cohnella</taxon>
    </lineage>
</organism>
<evidence type="ECO:0000256" key="13">
    <source>
        <dbReference type="SAM" id="Phobius"/>
    </source>
</evidence>
<name>A0A4Y8M606_9BACL</name>
<dbReference type="PROSITE" id="PS50109">
    <property type="entry name" value="HIS_KIN"/>
    <property type="match status" value="1"/>
</dbReference>
<proteinExistence type="predicted"/>
<keyword evidence="8" id="KW-0418">Kinase</keyword>
<feature type="transmembrane region" description="Helical" evidence="13">
    <location>
        <begin position="347"/>
        <end position="366"/>
    </location>
</feature>
<dbReference type="OrthoDB" id="9809348at2"/>
<feature type="transmembrane region" description="Helical" evidence="13">
    <location>
        <begin position="288"/>
        <end position="310"/>
    </location>
</feature>
<evidence type="ECO:0000256" key="4">
    <source>
        <dbReference type="ARBA" id="ARBA00022553"/>
    </source>
</evidence>
<reference evidence="15 16" key="1">
    <citation type="submission" date="2019-03" db="EMBL/GenBank/DDBJ databases">
        <title>Cohnella endophytica sp. nov., a novel endophytic bacterium isolated from bark of Sonneratia apetala.</title>
        <authorList>
            <person name="Tuo L."/>
        </authorList>
    </citation>
    <scope>NUCLEOTIDE SEQUENCE [LARGE SCALE GENOMIC DNA]</scope>
    <source>
        <strain evidence="15 16">CCTCC AB 208254</strain>
    </source>
</reference>
<dbReference type="PANTHER" id="PTHR45453:SF1">
    <property type="entry name" value="PHOSPHATE REGULON SENSOR PROTEIN PHOR"/>
    <property type="match status" value="1"/>
</dbReference>
<dbReference type="SMART" id="SM00388">
    <property type="entry name" value="HisKA"/>
    <property type="match status" value="1"/>
</dbReference>
<feature type="transmembrane region" description="Helical" evidence="13">
    <location>
        <begin position="434"/>
        <end position="456"/>
    </location>
</feature>
<dbReference type="CDD" id="cd00075">
    <property type="entry name" value="HATPase"/>
    <property type="match status" value="1"/>
</dbReference>
<evidence type="ECO:0000256" key="1">
    <source>
        <dbReference type="ARBA" id="ARBA00000085"/>
    </source>
</evidence>
<dbReference type="Pfam" id="PF02518">
    <property type="entry name" value="HATPase_c"/>
    <property type="match status" value="1"/>
</dbReference>
<comment type="subcellular location">
    <subcellularLocation>
        <location evidence="2">Membrane</location>
    </subcellularLocation>
</comment>
<dbReference type="GO" id="GO:0016036">
    <property type="term" value="P:cellular response to phosphate starvation"/>
    <property type="evidence" value="ECO:0007669"/>
    <property type="project" value="TreeGrafter"/>
</dbReference>
<evidence type="ECO:0000256" key="9">
    <source>
        <dbReference type="ARBA" id="ARBA00022840"/>
    </source>
</evidence>
<keyword evidence="5" id="KW-0808">Transferase</keyword>
<evidence type="ECO:0000259" key="14">
    <source>
        <dbReference type="PROSITE" id="PS50109"/>
    </source>
</evidence>
<dbReference type="SUPFAM" id="SSF55874">
    <property type="entry name" value="ATPase domain of HSP90 chaperone/DNA topoisomerase II/histidine kinase"/>
    <property type="match status" value="1"/>
</dbReference>
<evidence type="ECO:0000256" key="7">
    <source>
        <dbReference type="ARBA" id="ARBA00022741"/>
    </source>
</evidence>
<evidence type="ECO:0000313" key="16">
    <source>
        <dbReference type="Proteomes" id="UP000297900"/>
    </source>
</evidence>
<dbReference type="Proteomes" id="UP000297900">
    <property type="component" value="Unassembled WGS sequence"/>
</dbReference>
<dbReference type="FunFam" id="1.10.287.130:FF:000001">
    <property type="entry name" value="Two-component sensor histidine kinase"/>
    <property type="match status" value="1"/>
</dbReference>
<evidence type="ECO:0000256" key="6">
    <source>
        <dbReference type="ARBA" id="ARBA00022692"/>
    </source>
</evidence>
<dbReference type="Pfam" id="PF07695">
    <property type="entry name" value="7TMR-DISM_7TM"/>
    <property type="match status" value="1"/>
</dbReference>
<accession>A0A4Y8M606</accession>
<dbReference type="Gene3D" id="3.30.565.10">
    <property type="entry name" value="Histidine kinase-like ATPase, C-terminal domain"/>
    <property type="match status" value="1"/>
</dbReference>
<evidence type="ECO:0000256" key="10">
    <source>
        <dbReference type="ARBA" id="ARBA00022989"/>
    </source>
</evidence>
<feature type="domain" description="Histidine kinase" evidence="14">
    <location>
        <begin position="513"/>
        <end position="736"/>
    </location>
</feature>
<dbReference type="InterPro" id="IPR036097">
    <property type="entry name" value="HisK_dim/P_sf"/>
</dbReference>
<evidence type="ECO:0000256" key="2">
    <source>
        <dbReference type="ARBA" id="ARBA00004370"/>
    </source>
</evidence>
<feature type="transmembrane region" description="Helical" evidence="13">
    <location>
        <begin position="257"/>
        <end position="276"/>
    </location>
</feature>
<evidence type="ECO:0000256" key="11">
    <source>
        <dbReference type="ARBA" id="ARBA00023012"/>
    </source>
</evidence>
<feature type="transmembrane region" description="Helical" evidence="13">
    <location>
        <begin position="406"/>
        <end position="428"/>
    </location>
</feature>
<keyword evidence="11" id="KW-0902">Two-component regulatory system</keyword>
<dbReference type="CDD" id="cd00082">
    <property type="entry name" value="HisKA"/>
    <property type="match status" value="1"/>
</dbReference>
<keyword evidence="10 13" id="KW-1133">Transmembrane helix</keyword>
<dbReference type="GO" id="GO:0004721">
    <property type="term" value="F:phosphoprotein phosphatase activity"/>
    <property type="evidence" value="ECO:0007669"/>
    <property type="project" value="TreeGrafter"/>
</dbReference>
<dbReference type="SUPFAM" id="SSF49785">
    <property type="entry name" value="Galactose-binding domain-like"/>
    <property type="match status" value="1"/>
</dbReference>